<dbReference type="InterPro" id="IPR037126">
    <property type="entry name" value="PdaC/RsiV-like_sf"/>
</dbReference>
<dbReference type="Proteomes" id="UP000032431">
    <property type="component" value="Chromosome I"/>
</dbReference>
<dbReference type="KEGG" id="ccel:CCDG5_1397"/>
<dbReference type="STRING" id="29343.CCDG5_1397"/>
<protein>
    <recommendedName>
        <fullName evidence="1">DUF3298 domain-containing protein</fullName>
    </recommendedName>
</protein>
<dbReference type="AlphaFoldDB" id="A0A078KLB5"/>
<accession>A0A078KLB5</accession>
<evidence type="ECO:0000313" key="2">
    <source>
        <dbReference type="EMBL" id="CDZ24511.1"/>
    </source>
</evidence>
<dbReference type="Gene3D" id="3.30.565.40">
    <property type="entry name" value="Fervidobacterium nodosum Rt17-B1 like"/>
    <property type="match status" value="1"/>
</dbReference>
<evidence type="ECO:0000259" key="1">
    <source>
        <dbReference type="Pfam" id="PF11738"/>
    </source>
</evidence>
<name>A0A078KLB5_9FIRM</name>
<dbReference type="OrthoDB" id="9816096at2"/>
<evidence type="ECO:0000313" key="3">
    <source>
        <dbReference type="Proteomes" id="UP000032431"/>
    </source>
</evidence>
<dbReference type="HOGENOM" id="CLU_1198084_0_0_9"/>
<feature type="domain" description="DUF3298" evidence="1">
    <location>
        <begin position="144"/>
        <end position="206"/>
    </location>
</feature>
<sequence>MGESNLNKKSPWFGLFCFSLAIFLTLTPVLAAGSVKVEKVTENISQPSLDCRISYPHLDGINNQDMQERLNVFIKERAKTVETKAQYNAKFEKVNAVMDFKVTRNNDGIMSLVIKDKISSAKGDNYSQTSLTIDTVTGRRYFLSDLFIDNADYVEMLSGQIKNQISRTGLDKKQIKTFKRISANEDFYLTPDAVVVYFEQGEYFSNDCAVKEFAIPLNTLSGILKPRIWRA</sequence>
<gene>
    <name evidence="2" type="ORF">CCDG5_1397</name>
</gene>
<dbReference type="Pfam" id="PF11738">
    <property type="entry name" value="DUF3298"/>
    <property type="match status" value="1"/>
</dbReference>
<dbReference type="EMBL" id="LM995447">
    <property type="protein sequence ID" value="CDZ24511.1"/>
    <property type="molecule type" value="Genomic_DNA"/>
</dbReference>
<dbReference type="PATRIC" id="fig|29343.3.peg.1472"/>
<dbReference type="Gene3D" id="3.90.640.20">
    <property type="entry name" value="Heat-shock cognate protein, ATPase"/>
    <property type="match status" value="1"/>
</dbReference>
<dbReference type="InterPro" id="IPR021729">
    <property type="entry name" value="DUF3298"/>
</dbReference>
<proteinExistence type="predicted"/>
<reference evidence="3" key="1">
    <citation type="submission" date="2014-07" db="EMBL/GenBank/DDBJ databases">
        <authorList>
            <person name="Wibberg D."/>
        </authorList>
    </citation>
    <scope>NUCLEOTIDE SEQUENCE [LARGE SCALE GENOMIC DNA]</scope>
    <source>
        <strain evidence="3">DG5</strain>
    </source>
</reference>
<organism evidence="2 3">
    <name type="scientific">[Clostridium] cellulosi</name>
    <dbReference type="NCBI Taxonomy" id="29343"/>
    <lineage>
        <taxon>Bacteria</taxon>
        <taxon>Bacillati</taxon>
        <taxon>Bacillota</taxon>
        <taxon>Clostridia</taxon>
        <taxon>Eubacteriales</taxon>
        <taxon>Oscillospiraceae</taxon>
        <taxon>Oscillospiraceae incertae sedis</taxon>
    </lineage>
</organism>
<keyword evidence="3" id="KW-1185">Reference proteome</keyword>